<dbReference type="RefSeq" id="WP_106501873.1">
    <property type="nucleotide sequence ID" value="NZ_PXXO01000002.1"/>
</dbReference>
<protein>
    <submittedName>
        <fullName evidence="1">DUF3288 domain-containing protein</fullName>
    </submittedName>
</protein>
<dbReference type="InterPro" id="IPR021705">
    <property type="entry name" value="DUF3288"/>
</dbReference>
<dbReference type="Pfam" id="PF11691">
    <property type="entry name" value="DUF3288"/>
    <property type="match status" value="1"/>
</dbReference>
<name>A0A2P7N0F4_9CYAN</name>
<accession>A0A2P7N0F4</accession>
<evidence type="ECO:0000313" key="1">
    <source>
        <dbReference type="EMBL" id="PSJ06901.1"/>
    </source>
</evidence>
<dbReference type="OrthoDB" id="514226at2"/>
<dbReference type="EMBL" id="PXXO01000002">
    <property type="protein sequence ID" value="PSJ06901.1"/>
    <property type="molecule type" value="Genomic_DNA"/>
</dbReference>
<organism evidence="1 2">
    <name type="scientific">Cyanobium usitatum str. Tous</name>
    <dbReference type="NCBI Taxonomy" id="2116684"/>
    <lineage>
        <taxon>Bacteria</taxon>
        <taxon>Bacillati</taxon>
        <taxon>Cyanobacteriota</taxon>
        <taxon>Cyanophyceae</taxon>
        <taxon>Synechococcales</taxon>
        <taxon>Prochlorococcaceae</taxon>
        <taxon>Cyanobium</taxon>
    </lineage>
</organism>
<evidence type="ECO:0000313" key="2">
    <source>
        <dbReference type="Proteomes" id="UP000243002"/>
    </source>
</evidence>
<dbReference type="AlphaFoldDB" id="A0A2P7N0F4"/>
<reference evidence="1 2" key="1">
    <citation type="journal article" date="2018" name="Environ. Microbiol.">
        <title>Ecological and genomic features of two widespread freshwater picocyanobacteria.</title>
        <authorList>
            <person name="Cabello-Yeves P.J."/>
            <person name="Picazo A."/>
            <person name="Camacho A."/>
            <person name="Callieri C."/>
            <person name="Rosselli R."/>
            <person name="Roda-Garcia J.J."/>
            <person name="Coutinho F.H."/>
            <person name="Rodriguez-Valera F."/>
        </authorList>
    </citation>
    <scope>NUCLEOTIDE SEQUENCE [LARGE SCALE GENOMIC DNA]</scope>
    <source>
        <strain evidence="1 2">Tous</strain>
    </source>
</reference>
<proteinExistence type="predicted"/>
<comment type="caution">
    <text evidence="1">The sequence shown here is derived from an EMBL/GenBank/DDBJ whole genome shotgun (WGS) entry which is preliminary data.</text>
</comment>
<gene>
    <name evidence="1" type="ORF">C7K55_02780</name>
</gene>
<sequence>MASAPSQSGSNDQSHPLYATDREVVDRLLAAEVPADHHLVDAARLLMRYEAFPGARDLSSDLAKTLRLWGISREDLHSRTQAIWAKGFRPAPAASEAVGSSFDTADQEQT</sequence>
<keyword evidence="2" id="KW-1185">Reference proteome</keyword>
<dbReference type="Proteomes" id="UP000243002">
    <property type="component" value="Unassembled WGS sequence"/>
</dbReference>